<keyword evidence="1" id="KW-1133">Transmembrane helix</keyword>
<dbReference type="PANTHER" id="PTHR39430">
    <property type="entry name" value="MEMBRANE-ASSOCIATED PROTEASE-RELATED"/>
    <property type="match status" value="1"/>
</dbReference>
<name>A0A382EPZ6_9ZZZZ</name>
<dbReference type="PANTHER" id="PTHR39430:SF1">
    <property type="entry name" value="PROTEASE"/>
    <property type="match status" value="1"/>
</dbReference>
<accession>A0A382EPZ6</accession>
<feature type="transmembrane region" description="Helical" evidence="1">
    <location>
        <begin position="81"/>
        <end position="102"/>
    </location>
</feature>
<feature type="transmembrane region" description="Helical" evidence="1">
    <location>
        <begin position="267"/>
        <end position="284"/>
    </location>
</feature>
<keyword evidence="1" id="KW-0472">Membrane</keyword>
<feature type="domain" description="CAAX prenyl protease 2/Lysostaphin resistance protein A-like" evidence="2">
    <location>
        <begin position="121"/>
        <end position="237"/>
    </location>
</feature>
<evidence type="ECO:0000256" key="1">
    <source>
        <dbReference type="SAM" id="Phobius"/>
    </source>
</evidence>
<feature type="transmembrane region" description="Helical" evidence="1">
    <location>
        <begin position="152"/>
        <end position="171"/>
    </location>
</feature>
<feature type="transmembrane region" description="Helical" evidence="1">
    <location>
        <begin position="201"/>
        <end position="220"/>
    </location>
</feature>
<gene>
    <name evidence="3" type="ORF">METZ01_LOCUS204771</name>
</gene>
<dbReference type="AlphaFoldDB" id="A0A382EPZ6"/>
<dbReference type="GO" id="GO:0004175">
    <property type="term" value="F:endopeptidase activity"/>
    <property type="evidence" value="ECO:0007669"/>
    <property type="project" value="UniProtKB-ARBA"/>
</dbReference>
<organism evidence="3">
    <name type="scientific">marine metagenome</name>
    <dbReference type="NCBI Taxonomy" id="408172"/>
    <lineage>
        <taxon>unclassified sequences</taxon>
        <taxon>metagenomes</taxon>
        <taxon>ecological metagenomes</taxon>
    </lineage>
</organism>
<reference evidence="3" key="1">
    <citation type="submission" date="2018-05" db="EMBL/GenBank/DDBJ databases">
        <authorList>
            <person name="Lanie J.A."/>
            <person name="Ng W.-L."/>
            <person name="Kazmierczak K.M."/>
            <person name="Andrzejewski T.M."/>
            <person name="Davidsen T.M."/>
            <person name="Wayne K.J."/>
            <person name="Tettelin H."/>
            <person name="Glass J.I."/>
            <person name="Rusch D."/>
            <person name="Podicherti R."/>
            <person name="Tsui H.-C.T."/>
            <person name="Winkler M.E."/>
        </authorList>
    </citation>
    <scope>NUCLEOTIDE SEQUENCE</scope>
</reference>
<proteinExistence type="predicted"/>
<feature type="transmembrane region" description="Helical" evidence="1">
    <location>
        <begin position="227"/>
        <end position="247"/>
    </location>
</feature>
<keyword evidence="1" id="KW-0812">Transmembrane</keyword>
<dbReference type="InterPro" id="IPR003675">
    <property type="entry name" value="Rce1/LyrA-like_dom"/>
</dbReference>
<dbReference type="Pfam" id="PF02517">
    <property type="entry name" value="Rce1-like"/>
    <property type="match status" value="1"/>
</dbReference>
<sequence length="290" mass="33209">MRAIISFSFFVVLTFVIGALLAYPLKLLLDPVFDLAFRKYLNYATLISGVITCFIYLQINNLLSFNAFGFSGKYNKFLMNLFNGFLYGIAIMLIIEIILFILKIHELDSYRGLWIFSNISFLSKALLAGLLIALIEELIFRGAFFSGLYKKTGASVTILFTSFVYAAVHFVRYPDLITDTGIGWLTGIKMMPDAFRRFHEWAIMDYFLTLFIFGILLGLLRLKHKNIAACIGTHAGIVVLIKIADYFTNRTNSSDFDYLVSPYNSTFGWMSFCVILLFTIFYFIKLKNKK</sequence>
<dbReference type="GO" id="GO:0080120">
    <property type="term" value="P:CAAX-box protein maturation"/>
    <property type="evidence" value="ECO:0007669"/>
    <property type="project" value="UniProtKB-ARBA"/>
</dbReference>
<evidence type="ECO:0000313" key="3">
    <source>
        <dbReference type="EMBL" id="SVB51917.1"/>
    </source>
</evidence>
<feature type="transmembrane region" description="Helical" evidence="1">
    <location>
        <begin position="46"/>
        <end position="69"/>
    </location>
</feature>
<evidence type="ECO:0000259" key="2">
    <source>
        <dbReference type="Pfam" id="PF02517"/>
    </source>
</evidence>
<protein>
    <recommendedName>
        <fullName evidence="2">CAAX prenyl protease 2/Lysostaphin resistance protein A-like domain-containing protein</fullName>
    </recommendedName>
</protein>
<feature type="transmembrane region" description="Helical" evidence="1">
    <location>
        <begin position="114"/>
        <end position="140"/>
    </location>
</feature>
<dbReference type="EMBL" id="UINC01045306">
    <property type="protein sequence ID" value="SVB51917.1"/>
    <property type="molecule type" value="Genomic_DNA"/>
</dbReference>